<reference evidence="6" key="1">
    <citation type="submission" date="2012-12" db="EMBL/GenBank/DDBJ databases">
        <title>Structural organization and evolution of a cluster of small serum protein genes of Protobothrops flavoviridis snake.</title>
        <authorList>
            <person name="Tanaka Y."/>
            <person name="Deshimaru M."/>
            <person name="Shioi N."/>
            <person name="Terada S."/>
        </authorList>
    </citation>
    <scope>NUCLEOTIDE SEQUENCE</scope>
    <source>
        <tissue evidence="6">Liver</tissue>
    </source>
</reference>
<dbReference type="InterPro" id="IPR008735">
    <property type="entry name" value="PSP94"/>
</dbReference>
<sequence length="109" mass="12125">MRVFFSLIIFSFMLATCQGACGIGPLVSSPTDAMAPKKCVDPNDRRKHLIVSTWNTADCLRCECDNDGLSCCHRYGGLAERAGCKSVLNQVTCEYEFYRLDDLSKRCDA</sequence>
<keyword evidence="5" id="KW-0732">Signal</keyword>
<dbReference type="EMBL" id="AB769881">
    <property type="protein sequence ID" value="BAM72533.1"/>
    <property type="molecule type" value="Genomic_DNA"/>
</dbReference>
<keyword evidence="3" id="KW-0964">Secreted</keyword>
<accession>L0N1W8</accession>
<dbReference type="PANTHER" id="PTHR10500">
    <property type="entry name" value="BETA-MICROSEMINOPROTEIN"/>
    <property type="match status" value="1"/>
</dbReference>
<protein>
    <submittedName>
        <fullName evidence="6">Small serum protein-2</fullName>
    </submittedName>
</protein>
<comment type="similarity">
    <text evidence="2">Belongs to the beta-microseminoprotein family.</text>
</comment>
<organism evidence="6">
    <name type="scientific">Protobothrops flavoviridis</name>
    <name type="common">Habu</name>
    <name type="synonym">Trimeresurus flavoviridis</name>
    <dbReference type="NCBI Taxonomy" id="88087"/>
    <lineage>
        <taxon>Eukaryota</taxon>
        <taxon>Metazoa</taxon>
        <taxon>Chordata</taxon>
        <taxon>Craniata</taxon>
        <taxon>Vertebrata</taxon>
        <taxon>Euteleostomi</taxon>
        <taxon>Lepidosauria</taxon>
        <taxon>Squamata</taxon>
        <taxon>Bifurcata</taxon>
        <taxon>Unidentata</taxon>
        <taxon>Episquamata</taxon>
        <taxon>Toxicofera</taxon>
        <taxon>Serpentes</taxon>
        <taxon>Colubroidea</taxon>
        <taxon>Viperidae</taxon>
        <taxon>Crotalinae</taxon>
        <taxon>Protobothrops</taxon>
    </lineage>
</organism>
<evidence type="ECO:0000313" key="6">
    <source>
        <dbReference type="EMBL" id="BAM72533.1"/>
    </source>
</evidence>
<evidence type="ECO:0000256" key="2">
    <source>
        <dbReference type="ARBA" id="ARBA00010352"/>
    </source>
</evidence>
<dbReference type="GO" id="GO:0005576">
    <property type="term" value="C:extracellular region"/>
    <property type="evidence" value="ECO:0007669"/>
    <property type="project" value="UniProtKB-SubCell"/>
</dbReference>
<gene>
    <name evidence="6" type="primary">SSP2</name>
</gene>
<proteinExistence type="inferred from homology"/>
<evidence type="ECO:0000256" key="4">
    <source>
        <dbReference type="ARBA" id="ARBA00023157"/>
    </source>
</evidence>
<dbReference type="AlphaFoldDB" id="L0N1W8"/>
<feature type="chain" id="PRO_5003946456" evidence="5">
    <location>
        <begin position="20"/>
        <end position="109"/>
    </location>
</feature>
<dbReference type="Pfam" id="PF05825">
    <property type="entry name" value="PSP94"/>
    <property type="match status" value="1"/>
</dbReference>
<comment type="subcellular location">
    <subcellularLocation>
        <location evidence="1">Secreted</location>
    </subcellularLocation>
</comment>
<dbReference type="PANTHER" id="PTHR10500:SF7">
    <property type="entry name" value="BETA-MICROSEMINOPROTEIN"/>
    <property type="match status" value="1"/>
</dbReference>
<dbReference type="SMR" id="L0N1W8"/>
<keyword evidence="4" id="KW-1015">Disulfide bond</keyword>
<evidence type="ECO:0000256" key="1">
    <source>
        <dbReference type="ARBA" id="ARBA00004613"/>
    </source>
</evidence>
<name>L0N1W8_PROFL</name>
<evidence type="ECO:0000256" key="3">
    <source>
        <dbReference type="ARBA" id="ARBA00022525"/>
    </source>
</evidence>
<feature type="signal peptide" evidence="5">
    <location>
        <begin position="1"/>
        <end position="19"/>
    </location>
</feature>
<evidence type="ECO:0000256" key="5">
    <source>
        <dbReference type="SAM" id="SignalP"/>
    </source>
</evidence>
<dbReference type="Gene3D" id="2.60.40.1900">
    <property type="entry name" value="Beta-microseminoprotein (PSP94) domain"/>
    <property type="match status" value="1"/>
</dbReference>